<evidence type="ECO:0000313" key="1">
    <source>
        <dbReference type="EMBL" id="MBZ9777703.1"/>
    </source>
</evidence>
<keyword evidence="2" id="KW-1185">Reference proteome</keyword>
<comment type="caution">
    <text evidence="1">The sequence shown here is derived from an EMBL/GenBank/DDBJ whole genome shotgun (WGS) entry which is preliminary data.</text>
</comment>
<name>A0ABS7XFG2_9FLAO</name>
<dbReference type="EMBL" id="JAIQZE010000001">
    <property type="protein sequence ID" value="MBZ9777703.1"/>
    <property type="molecule type" value="Genomic_DNA"/>
</dbReference>
<dbReference type="RefSeq" id="WP_224460065.1">
    <property type="nucleotide sequence ID" value="NZ_JAIQZE010000001.1"/>
</dbReference>
<accession>A0ABS7XFG2</accession>
<reference evidence="2" key="1">
    <citation type="submission" date="2023-07" db="EMBL/GenBank/DDBJ databases">
        <title>Novel species isolated from saline lakes on Tibetan Plateau.</title>
        <authorList>
            <person name="Lu H."/>
        </authorList>
    </citation>
    <scope>NUCLEOTIDE SEQUENCE [LARGE SCALE GENOMIC DNA]</scope>
    <source>
        <strain evidence="2">CAK8W</strain>
    </source>
</reference>
<gene>
    <name evidence="1" type="ORF">LB452_02100</name>
</gene>
<dbReference type="Proteomes" id="UP001199314">
    <property type="component" value="Unassembled WGS sequence"/>
</dbReference>
<organism evidence="1 2">
    <name type="scientific">Psychroflexus longus</name>
    <dbReference type="NCBI Taxonomy" id="2873596"/>
    <lineage>
        <taxon>Bacteria</taxon>
        <taxon>Pseudomonadati</taxon>
        <taxon>Bacteroidota</taxon>
        <taxon>Flavobacteriia</taxon>
        <taxon>Flavobacteriales</taxon>
        <taxon>Flavobacteriaceae</taxon>
        <taxon>Psychroflexus</taxon>
    </lineage>
</organism>
<sequence>MAKFDGIFDIQGTLKGMTFYKSKDGSTLIRTKGGVSKQRIMNDPNFARTRENGLEFAHNAKMGQLLRRSVRNLLQIAKDSRVSSRLSGQISKVKNLDTTSARGERKFWIGLEDPNGKTLLQGFDFNLNAKFGSIFGAQYVFDPATSTLSATDFVSGNDVAVPEGCTHFSIRVAASRIDFEASSFDTEISDVFNFALSMTPEALSIAPEAVPVGDGFLFHFVLIEFFQERNGMQYPLKNNAFNCLNLLQITE</sequence>
<protein>
    <submittedName>
        <fullName evidence="1">Uncharacterized protein</fullName>
    </submittedName>
</protein>
<proteinExistence type="predicted"/>
<evidence type="ECO:0000313" key="2">
    <source>
        <dbReference type="Proteomes" id="UP001199314"/>
    </source>
</evidence>